<comment type="similarity">
    <text evidence="1">Belongs to the Fur family.</text>
</comment>
<gene>
    <name evidence="1" type="primary">fur</name>
    <name evidence="2" type="ORF">M2319_001797</name>
</gene>
<dbReference type="InterPro" id="IPR036388">
    <property type="entry name" value="WH-like_DNA-bd_sf"/>
</dbReference>
<dbReference type="PANTHER" id="PTHR33202:SF7">
    <property type="entry name" value="FERRIC UPTAKE REGULATION PROTEIN"/>
    <property type="match status" value="1"/>
</dbReference>
<accession>A0ABT3HAP9</accession>
<evidence type="ECO:0000313" key="2">
    <source>
        <dbReference type="EMBL" id="MCW2307466.1"/>
    </source>
</evidence>
<comment type="subunit">
    <text evidence="1">Homodimer.</text>
</comment>
<protein>
    <recommendedName>
        <fullName evidence="1">Ferric uptake regulation protein</fullName>
    </recommendedName>
</protein>
<dbReference type="InterPro" id="IPR002481">
    <property type="entry name" value="FUR"/>
</dbReference>
<dbReference type="InterPro" id="IPR036390">
    <property type="entry name" value="WH_DNA-bd_sf"/>
</dbReference>
<name>A0ABT3HAP9_9HYPH</name>
<dbReference type="RefSeq" id="WP_264601119.1">
    <property type="nucleotide sequence ID" value="NZ_JAOQNS010000004.1"/>
</dbReference>
<keyword evidence="1" id="KW-0479">Metal-binding</keyword>
<dbReference type="CDD" id="cd07153">
    <property type="entry name" value="Fur_like"/>
    <property type="match status" value="1"/>
</dbReference>
<keyword evidence="1" id="KW-0963">Cytoplasm</keyword>
<keyword evidence="1" id="KW-0805">Transcription regulation</keyword>
<reference evidence="3" key="1">
    <citation type="submission" date="2023-07" db="EMBL/GenBank/DDBJ databases">
        <title>Genome sequencing of Purple Non-Sulfur Bacteria from various extreme environments.</title>
        <authorList>
            <person name="Mayer M."/>
        </authorList>
    </citation>
    <scope>NUCLEOTIDE SEQUENCE [LARGE SCALE GENOMIC DNA]</scope>
    <source>
        <strain evidence="3">DSM 17935</strain>
    </source>
</reference>
<keyword evidence="1" id="KW-0238">DNA-binding</keyword>
<keyword evidence="1" id="KW-0804">Transcription</keyword>
<dbReference type="PANTHER" id="PTHR33202">
    <property type="entry name" value="ZINC UPTAKE REGULATION PROTEIN"/>
    <property type="match status" value="1"/>
</dbReference>
<evidence type="ECO:0000256" key="1">
    <source>
        <dbReference type="RuleBase" id="RU364037"/>
    </source>
</evidence>
<dbReference type="Pfam" id="PF01475">
    <property type="entry name" value="FUR"/>
    <property type="match status" value="1"/>
</dbReference>
<dbReference type="NCBIfam" id="NF045678">
    <property type="entry name" value="TransRegIrrA"/>
    <property type="match status" value="1"/>
</dbReference>
<proteinExistence type="inferred from homology"/>
<sequence>MQRLALERLLRKAGLKPTEKRVAIAGLLFDGPTKHVTADDVMETARRSRVRVSQATVYNTLNQFCAAGLLKRIVIDNSSTFFDTNTDDHHHIYNEDDHRLVDLPMMAIDTDKLPPLGDGETIRSVDIVVRVGNK</sequence>
<keyword evidence="3" id="KW-1185">Reference proteome</keyword>
<evidence type="ECO:0000313" key="3">
    <source>
        <dbReference type="Proteomes" id="UP001209755"/>
    </source>
</evidence>
<dbReference type="Proteomes" id="UP001209755">
    <property type="component" value="Unassembled WGS sequence"/>
</dbReference>
<organism evidence="2 3">
    <name type="scientific">Rhodobium gokarnense</name>
    <dbReference type="NCBI Taxonomy" id="364296"/>
    <lineage>
        <taxon>Bacteria</taxon>
        <taxon>Pseudomonadati</taxon>
        <taxon>Pseudomonadota</taxon>
        <taxon>Alphaproteobacteria</taxon>
        <taxon>Hyphomicrobiales</taxon>
        <taxon>Rhodobiaceae</taxon>
        <taxon>Rhodobium</taxon>
    </lineage>
</organism>
<keyword evidence="1" id="KW-0678">Repressor</keyword>
<keyword evidence="1" id="KW-0408">Iron</keyword>
<dbReference type="SUPFAM" id="SSF46785">
    <property type="entry name" value="Winged helix' DNA-binding domain"/>
    <property type="match status" value="1"/>
</dbReference>
<dbReference type="Gene3D" id="1.10.10.10">
    <property type="entry name" value="Winged helix-like DNA-binding domain superfamily/Winged helix DNA-binding domain"/>
    <property type="match status" value="1"/>
</dbReference>
<comment type="subcellular location">
    <subcellularLocation>
        <location evidence="1">Cytoplasm</location>
    </subcellularLocation>
</comment>
<dbReference type="EMBL" id="JAOQNS010000004">
    <property type="protein sequence ID" value="MCW2307466.1"/>
    <property type="molecule type" value="Genomic_DNA"/>
</dbReference>
<comment type="caution">
    <text evidence="2">The sequence shown here is derived from an EMBL/GenBank/DDBJ whole genome shotgun (WGS) entry which is preliminary data.</text>
</comment>
<keyword evidence="1" id="KW-0862">Zinc</keyword>